<evidence type="ECO:0000313" key="3">
    <source>
        <dbReference type="EMBL" id="ESK55355.1"/>
    </source>
</evidence>
<feature type="signal peptide" evidence="1">
    <location>
        <begin position="1"/>
        <end position="26"/>
    </location>
</feature>
<protein>
    <recommendedName>
        <fullName evidence="2">Chalcone isomerase domain-containing protein</fullName>
    </recommendedName>
</protein>
<evidence type="ECO:0000259" key="2">
    <source>
        <dbReference type="Pfam" id="PF16036"/>
    </source>
</evidence>
<dbReference type="STRING" id="202955.GCA_000759995_01543"/>
<dbReference type="RefSeq" id="WP_018678459.1">
    <property type="nucleotide sequence ID" value="NZ_AYEV01000018.1"/>
</dbReference>
<dbReference type="PROSITE" id="PS51257">
    <property type="entry name" value="PROKAR_LIPOPROTEIN"/>
    <property type="match status" value="1"/>
</dbReference>
<accession>V2V372</accession>
<dbReference type="Proteomes" id="UP000017404">
    <property type="component" value="Unassembled WGS sequence"/>
</dbReference>
<dbReference type="InterPro" id="IPR016087">
    <property type="entry name" value="Chalcone_isomerase"/>
</dbReference>
<keyword evidence="4" id="KW-1185">Reference proteome</keyword>
<dbReference type="EMBL" id="AYEV01000018">
    <property type="protein sequence ID" value="ESK55355.1"/>
    <property type="molecule type" value="Genomic_DNA"/>
</dbReference>
<dbReference type="AlphaFoldDB" id="V2V372"/>
<dbReference type="eggNOG" id="ENOG5032ZF7">
    <property type="taxonomic scope" value="Bacteria"/>
</dbReference>
<keyword evidence="1" id="KW-0732">Signal</keyword>
<gene>
    <name evidence="3" type="ORF">F990_01996</name>
</gene>
<dbReference type="PATRIC" id="fig|1120928.5.peg.2021"/>
<feature type="domain" description="Chalcone isomerase" evidence="2">
    <location>
        <begin position="58"/>
        <end position="164"/>
    </location>
</feature>
<reference evidence="3 4" key="1">
    <citation type="submission" date="2013-10" db="EMBL/GenBank/DDBJ databases">
        <title>The Genome Sequence of Acinetobacter tjernbergiae CIP107465.</title>
        <authorList>
            <consortium name="The Broad Institute Genomics Platform"/>
            <consortium name="The Broad Institute Genome Sequencing Center for Infectious Disease"/>
            <person name="Cerqueira G."/>
            <person name="Feldgarden M."/>
            <person name="Courvalin P."/>
            <person name="Grillot-Courvalin C."/>
            <person name="Clermont D."/>
            <person name="Rocha E."/>
            <person name="Yoon E.-J."/>
            <person name="Nemec A."/>
            <person name="Young S.K."/>
            <person name="Zeng Q."/>
            <person name="Gargeya S."/>
            <person name="Fitzgerald M."/>
            <person name="Abouelleil A."/>
            <person name="Alvarado L."/>
            <person name="Berlin A.M."/>
            <person name="Chapman S.B."/>
            <person name="Gainer-Dewar J."/>
            <person name="Goldberg J."/>
            <person name="Gnerre S."/>
            <person name="Griggs A."/>
            <person name="Gujja S."/>
            <person name="Hansen M."/>
            <person name="Howarth C."/>
            <person name="Imamovic A."/>
            <person name="Ireland A."/>
            <person name="Larimer J."/>
            <person name="McCowan C."/>
            <person name="Murphy C."/>
            <person name="Pearson M."/>
            <person name="Poon T.W."/>
            <person name="Priest M."/>
            <person name="Roberts A."/>
            <person name="Saif S."/>
            <person name="Shea T."/>
            <person name="Sykes S."/>
            <person name="Wortman J."/>
            <person name="Nusbaum C."/>
            <person name="Birren B."/>
        </authorList>
    </citation>
    <scope>NUCLEOTIDE SEQUENCE [LARGE SCALE GENOMIC DNA]</scope>
    <source>
        <strain evidence="3 4">CIP 107465</strain>
    </source>
</reference>
<dbReference type="OrthoDB" id="270742at2"/>
<proteinExistence type="predicted"/>
<feature type="chain" id="PRO_5004711301" description="Chalcone isomerase domain-containing protein" evidence="1">
    <location>
        <begin position="27"/>
        <end position="166"/>
    </location>
</feature>
<evidence type="ECO:0000256" key="1">
    <source>
        <dbReference type="SAM" id="SignalP"/>
    </source>
</evidence>
<name>V2V372_9GAMM</name>
<sequence length="166" mass="19138">MHSNWKRKIFLFCTINLITSVHLVNAALQSCHNAPLVVMAKTVGSVTYSANDCKENWETQDIRLDFAYHHDIPEWAFKRAATHYLEKNIANFSDRSPLNSITELYRPVKKGDLYSLNYKQNTKTLTLSLNQKSLGSITDQSANQYFKIWFGSVPFNAKLKQQLLHQ</sequence>
<evidence type="ECO:0000313" key="4">
    <source>
        <dbReference type="Proteomes" id="UP000017404"/>
    </source>
</evidence>
<comment type="caution">
    <text evidence="3">The sequence shown here is derived from an EMBL/GenBank/DDBJ whole genome shotgun (WGS) entry which is preliminary data.</text>
</comment>
<dbReference type="Pfam" id="PF16036">
    <property type="entry name" value="Chalcone_3"/>
    <property type="match status" value="1"/>
</dbReference>
<organism evidence="3 4">
    <name type="scientific">Acinetobacter tjernbergiae DSM 14971 = CIP 107465</name>
    <dbReference type="NCBI Taxonomy" id="1120928"/>
    <lineage>
        <taxon>Bacteria</taxon>
        <taxon>Pseudomonadati</taxon>
        <taxon>Pseudomonadota</taxon>
        <taxon>Gammaproteobacteria</taxon>
        <taxon>Moraxellales</taxon>
        <taxon>Moraxellaceae</taxon>
        <taxon>Acinetobacter</taxon>
    </lineage>
</organism>